<dbReference type="PROSITE" id="PS50262">
    <property type="entry name" value="G_PROTEIN_RECEP_F1_2"/>
    <property type="match status" value="1"/>
</dbReference>
<dbReference type="OMA" id="AGRLYCI"/>
<keyword evidence="3 5" id="KW-1133">Transmembrane helix</keyword>
<dbReference type="OrthoDB" id="5952899at2759"/>
<dbReference type="EMBL" id="DS985241">
    <property type="protein sequence ID" value="EDV28785.1"/>
    <property type="molecule type" value="Genomic_DNA"/>
</dbReference>
<comment type="subcellular location">
    <subcellularLocation>
        <location evidence="1">Membrane</location>
    </subcellularLocation>
</comment>
<dbReference type="PANTHER" id="PTHR45698">
    <property type="entry name" value="TRACE AMINE-ASSOCIATED RECEPTOR 19N-RELATED"/>
    <property type="match status" value="1"/>
</dbReference>
<dbReference type="GeneID" id="6749964"/>
<gene>
    <name evidence="7" type="ORF">TRIADDRAFT_52024</name>
</gene>
<evidence type="ECO:0000259" key="6">
    <source>
        <dbReference type="PROSITE" id="PS50262"/>
    </source>
</evidence>
<sequence length="323" mass="36596">MTATTFPYHNLITNTPNFTNQTPTTPAPNYDDVPLFLSIIYGSIATMSIGAIVDSLTGIVMFFTPSLIIGIRYYSFPTGIPGGAIFCHLVDSFFIFFSLGNLSVMLVMLISIERWAAVVRATKYSKWFALRRVKICIGIVIILVIILNLDNLLGKIYVPGVFPPCVWSPIFPKPSQNLTLFTVFEITRLFLPVLLIILCYVNIAKKTLFSHKVGGLTQEQSAKYIARRRVTTMCFVSSAALVVCWLPNEIYFVMMNFEIIDYSFIVHGVTKTLVIFNSCINPFIYAATNRAYRRSIFQFITRKHNYYKARTHRLTSIANTSNH</sequence>
<keyword evidence="2 5" id="KW-0812">Transmembrane</keyword>
<dbReference type="GO" id="GO:0007218">
    <property type="term" value="P:neuropeptide signaling pathway"/>
    <property type="evidence" value="ECO:0000318"/>
    <property type="project" value="GO_Central"/>
</dbReference>
<dbReference type="RefSeq" id="XP_002107987.1">
    <property type="nucleotide sequence ID" value="XM_002107951.1"/>
</dbReference>
<keyword evidence="8" id="KW-1185">Reference proteome</keyword>
<dbReference type="PANTHER" id="PTHR45698:SF1">
    <property type="entry name" value="TRACE AMINE-ASSOCIATED RECEPTOR 13C-LIKE"/>
    <property type="match status" value="1"/>
</dbReference>
<feature type="domain" description="G-protein coupled receptors family 1 profile" evidence="6">
    <location>
        <begin position="103"/>
        <end position="285"/>
    </location>
</feature>
<protein>
    <recommendedName>
        <fullName evidence="6">G-protein coupled receptors family 1 profile domain-containing protein</fullName>
    </recommendedName>
</protein>
<evidence type="ECO:0000313" key="8">
    <source>
        <dbReference type="Proteomes" id="UP000009022"/>
    </source>
</evidence>
<dbReference type="eggNOG" id="KOG4219">
    <property type="taxonomic scope" value="Eukaryota"/>
</dbReference>
<dbReference type="PhylomeDB" id="B3RLJ5"/>
<dbReference type="HOGENOM" id="CLU_009579_6_0_1"/>
<keyword evidence="4 5" id="KW-0472">Membrane</keyword>
<feature type="transmembrane region" description="Helical" evidence="5">
    <location>
        <begin position="230"/>
        <end position="252"/>
    </location>
</feature>
<dbReference type="KEGG" id="tad:TRIADDRAFT_52024"/>
<feature type="transmembrane region" description="Helical" evidence="5">
    <location>
        <begin position="92"/>
        <end position="112"/>
    </location>
</feature>
<evidence type="ECO:0000256" key="1">
    <source>
        <dbReference type="ARBA" id="ARBA00004370"/>
    </source>
</evidence>
<dbReference type="GO" id="GO:0005886">
    <property type="term" value="C:plasma membrane"/>
    <property type="evidence" value="ECO:0000318"/>
    <property type="project" value="GO_Central"/>
</dbReference>
<accession>B3RLJ5</accession>
<feature type="transmembrane region" description="Helical" evidence="5">
    <location>
        <begin position="178"/>
        <end position="203"/>
    </location>
</feature>
<dbReference type="InParanoid" id="B3RLJ5"/>
<dbReference type="Proteomes" id="UP000009022">
    <property type="component" value="Unassembled WGS sequence"/>
</dbReference>
<evidence type="ECO:0000256" key="2">
    <source>
        <dbReference type="ARBA" id="ARBA00022692"/>
    </source>
</evidence>
<dbReference type="FunCoup" id="B3RLJ5">
    <property type="interactions" value="99"/>
</dbReference>
<dbReference type="FunFam" id="1.20.1070.10:FF:000776">
    <property type="entry name" value="Predicted protein"/>
    <property type="match status" value="1"/>
</dbReference>
<feature type="transmembrane region" description="Helical" evidence="5">
    <location>
        <begin position="264"/>
        <end position="287"/>
    </location>
</feature>
<dbReference type="CTD" id="6749964"/>
<dbReference type="CDD" id="cd00637">
    <property type="entry name" value="7tm_classA_rhodopsin-like"/>
    <property type="match status" value="1"/>
</dbReference>
<evidence type="ECO:0000256" key="4">
    <source>
        <dbReference type="ARBA" id="ARBA00023136"/>
    </source>
</evidence>
<feature type="transmembrane region" description="Helical" evidence="5">
    <location>
        <begin position="133"/>
        <end position="158"/>
    </location>
</feature>
<evidence type="ECO:0000256" key="5">
    <source>
        <dbReference type="SAM" id="Phobius"/>
    </source>
</evidence>
<feature type="transmembrane region" description="Helical" evidence="5">
    <location>
        <begin position="60"/>
        <end position="80"/>
    </location>
</feature>
<dbReference type="Pfam" id="PF00001">
    <property type="entry name" value="7tm_1"/>
    <property type="match status" value="1"/>
</dbReference>
<evidence type="ECO:0000313" key="7">
    <source>
        <dbReference type="EMBL" id="EDV28785.1"/>
    </source>
</evidence>
<evidence type="ECO:0000256" key="3">
    <source>
        <dbReference type="ARBA" id="ARBA00022989"/>
    </source>
</evidence>
<dbReference type="GO" id="GO:0008528">
    <property type="term" value="F:G protein-coupled peptide receptor activity"/>
    <property type="evidence" value="ECO:0000318"/>
    <property type="project" value="GO_Central"/>
</dbReference>
<dbReference type="InterPro" id="IPR000276">
    <property type="entry name" value="GPCR_Rhodpsn"/>
</dbReference>
<dbReference type="PRINTS" id="PR00237">
    <property type="entry name" value="GPCRRHODOPSN"/>
</dbReference>
<dbReference type="AlphaFoldDB" id="B3RLJ5"/>
<dbReference type="Gene3D" id="1.20.1070.10">
    <property type="entry name" value="Rhodopsin 7-helix transmembrane proteins"/>
    <property type="match status" value="1"/>
</dbReference>
<dbReference type="SUPFAM" id="SSF81321">
    <property type="entry name" value="Family A G protein-coupled receptor-like"/>
    <property type="match status" value="1"/>
</dbReference>
<name>B3RLJ5_TRIAD</name>
<organism evidence="7 8">
    <name type="scientific">Trichoplax adhaerens</name>
    <name type="common">Trichoplax reptans</name>
    <dbReference type="NCBI Taxonomy" id="10228"/>
    <lineage>
        <taxon>Eukaryota</taxon>
        <taxon>Metazoa</taxon>
        <taxon>Placozoa</taxon>
        <taxon>Uniplacotomia</taxon>
        <taxon>Trichoplacea</taxon>
        <taxon>Trichoplacidae</taxon>
        <taxon>Trichoplax</taxon>
    </lineage>
</organism>
<proteinExistence type="predicted"/>
<reference evidence="7 8" key="1">
    <citation type="journal article" date="2008" name="Nature">
        <title>The Trichoplax genome and the nature of placozoans.</title>
        <authorList>
            <person name="Srivastava M."/>
            <person name="Begovic E."/>
            <person name="Chapman J."/>
            <person name="Putnam N.H."/>
            <person name="Hellsten U."/>
            <person name="Kawashima T."/>
            <person name="Kuo A."/>
            <person name="Mitros T."/>
            <person name="Salamov A."/>
            <person name="Carpenter M.L."/>
            <person name="Signorovitch A.Y."/>
            <person name="Moreno M.A."/>
            <person name="Kamm K."/>
            <person name="Grimwood J."/>
            <person name="Schmutz J."/>
            <person name="Shapiro H."/>
            <person name="Grigoriev I.V."/>
            <person name="Buss L.W."/>
            <person name="Schierwater B."/>
            <person name="Dellaporta S.L."/>
            <person name="Rokhsar D.S."/>
        </authorList>
    </citation>
    <scope>NUCLEOTIDE SEQUENCE [LARGE SCALE GENOMIC DNA]</scope>
    <source>
        <strain evidence="7 8">Grell-BS-1999</strain>
    </source>
</reference>
<dbReference type="InterPro" id="IPR017452">
    <property type="entry name" value="GPCR_Rhodpsn_7TM"/>
</dbReference>